<sequence length="249" mass="27273">MKFKDQIVGLPVLSIAEVVTLGKVEDVVINPDNGVVEYLVVEPEAWYKEHRLISFRDVAGIGEDAVTTEIKANVVDITSVPAALDLLQKDVQVVGSRVMTRKGKINGSIDEMVIDEETGKITACRWVAGDHQKTGLIPANMVITFGKGMLVVEDNFESALVDEASEIKTDLISDPAVVKNETPTVINEDPLQFFEDQQKQYLIGRTVTTDILTDDGDIIAAKGDKVTQEMVDKAVAADKFVELTLNTRE</sequence>
<dbReference type="eggNOG" id="COG3881">
    <property type="taxonomic scope" value="Bacteria"/>
</dbReference>
<accession>F6B9G0</accession>
<dbReference type="Gene3D" id="2.30.30.240">
    <property type="entry name" value="PRC-barrel domain"/>
    <property type="match status" value="1"/>
</dbReference>
<dbReference type="InterPro" id="IPR011033">
    <property type="entry name" value="PRC_barrel-like_sf"/>
</dbReference>
<gene>
    <name evidence="2" type="ordered locus">Desca_0856</name>
</gene>
<dbReference type="KEGG" id="dca:Desca_0856"/>
<dbReference type="RefSeq" id="WP_013809888.1">
    <property type="nucleotide sequence ID" value="NC_015565.1"/>
</dbReference>
<feature type="domain" description="PRC-barrel" evidence="1">
    <location>
        <begin position="92"/>
        <end position="153"/>
    </location>
</feature>
<dbReference type="STRING" id="868595.Desca_0856"/>
<dbReference type="InterPro" id="IPR027275">
    <property type="entry name" value="PRC-brl_dom"/>
</dbReference>
<keyword evidence="3" id="KW-1185">Reference proteome</keyword>
<dbReference type="HOGENOM" id="CLU_068642_0_0_9"/>
<feature type="domain" description="PRC-barrel" evidence="1">
    <location>
        <begin position="5"/>
        <end position="70"/>
    </location>
</feature>
<organism evidence="2 3">
    <name type="scientific">Desulfotomaculum nigrificans (strain DSM 14880 / VKM B-2319 / CO-1-SRB)</name>
    <name type="common">Desulfotomaculum carboxydivorans</name>
    <dbReference type="NCBI Taxonomy" id="868595"/>
    <lineage>
        <taxon>Bacteria</taxon>
        <taxon>Bacillati</taxon>
        <taxon>Bacillota</taxon>
        <taxon>Clostridia</taxon>
        <taxon>Eubacteriales</taxon>
        <taxon>Desulfotomaculaceae</taxon>
        <taxon>Desulfotomaculum</taxon>
    </lineage>
</organism>
<reference evidence="2" key="1">
    <citation type="submission" date="2011-05" db="EMBL/GenBank/DDBJ databases">
        <title>Complete sequence of Desulfotomaculum carboxydivorans CO-1-SRB.</title>
        <authorList>
            <consortium name="US DOE Joint Genome Institute"/>
            <person name="Lucas S."/>
            <person name="Han J."/>
            <person name="Lapidus A."/>
            <person name="Cheng J.-F."/>
            <person name="Goodwin L."/>
            <person name="Pitluck S."/>
            <person name="Peters L."/>
            <person name="Mikhailova N."/>
            <person name="Lu M."/>
            <person name="Han C."/>
            <person name="Tapia R."/>
            <person name="Land M."/>
            <person name="Hauser L."/>
            <person name="Kyrpides N."/>
            <person name="Ivanova N."/>
            <person name="Pagani I."/>
            <person name="Stams A."/>
            <person name="Plugge C."/>
            <person name="Muyzer G."/>
            <person name="Kuever J."/>
            <person name="Parshina S."/>
            <person name="Ivanova A."/>
            <person name="Nazina T."/>
            <person name="Woyke T."/>
        </authorList>
    </citation>
    <scope>NUCLEOTIDE SEQUENCE [LARGE SCALE GENOMIC DNA]</scope>
    <source>
        <strain evidence="2">CO-1-SRB</strain>
    </source>
</reference>
<dbReference type="Pfam" id="PF05239">
    <property type="entry name" value="PRC"/>
    <property type="match status" value="2"/>
</dbReference>
<dbReference type="AlphaFoldDB" id="F6B9G0"/>
<dbReference type="EMBL" id="CP002736">
    <property type="protein sequence ID" value="AEF93736.1"/>
    <property type="molecule type" value="Genomic_DNA"/>
</dbReference>
<dbReference type="SUPFAM" id="SSF50346">
    <property type="entry name" value="PRC-barrel domain"/>
    <property type="match status" value="2"/>
</dbReference>
<protein>
    <submittedName>
        <fullName evidence="2">PRC-barrel domain protein</fullName>
    </submittedName>
</protein>
<evidence type="ECO:0000313" key="2">
    <source>
        <dbReference type="EMBL" id="AEF93736.1"/>
    </source>
</evidence>
<evidence type="ECO:0000313" key="3">
    <source>
        <dbReference type="Proteomes" id="UP000009226"/>
    </source>
</evidence>
<dbReference type="Proteomes" id="UP000009226">
    <property type="component" value="Chromosome"/>
</dbReference>
<name>F6B9G0_DESCC</name>
<proteinExistence type="predicted"/>
<evidence type="ECO:0000259" key="1">
    <source>
        <dbReference type="Pfam" id="PF05239"/>
    </source>
</evidence>